<evidence type="ECO:0000313" key="1">
    <source>
        <dbReference type="EMBL" id="PTL36688.1"/>
    </source>
</evidence>
<dbReference type="EMBL" id="NVQC01000013">
    <property type="protein sequence ID" value="PTL36688.1"/>
    <property type="molecule type" value="Genomic_DNA"/>
</dbReference>
<dbReference type="InterPro" id="IPR036388">
    <property type="entry name" value="WH-like_DNA-bd_sf"/>
</dbReference>
<sequence>MPKTATSPKKYGETGTFARIVRAKSIMHGQPIIKGTRIPVSLIFDYLADGYSIKDILDQFPHLTPEDINEALRYGSNALQR</sequence>
<organism evidence="1 2">
    <name type="scientific">Candidatus Methylomirabilis limnetica</name>
    <dbReference type="NCBI Taxonomy" id="2033718"/>
    <lineage>
        <taxon>Bacteria</taxon>
        <taxon>Candidatus Methylomirabilota</taxon>
        <taxon>Candidatus Methylomirabilia</taxon>
        <taxon>Candidatus Methylomirabilales</taxon>
        <taxon>Candidatus Methylomirabilaceae</taxon>
        <taxon>Candidatus Methylomirabilis</taxon>
    </lineage>
</organism>
<evidence type="ECO:0000313" key="2">
    <source>
        <dbReference type="Proteomes" id="UP000241436"/>
    </source>
</evidence>
<reference evidence="1 2" key="1">
    <citation type="submission" date="2017-09" db="EMBL/GenBank/DDBJ databases">
        <title>Bloom of a denitrifying methanotroph, Candidatus Methylomirabilis limnetica, in a deep stratified lake.</title>
        <authorList>
            <person name="Graf J.S."/>
            <person name="Marchant H.K."/>
            <person name="Tienken D."/>
            <person name="Hach P.F."/>
            <person name="Brand A."/>
            <person name="Schubert C.J."/>
            <person name="Kuypers M.M."/>
            <person name="Milucka J."/>
        </authorList>
    </citation>
    <scope>NUCLEOTIDE SEQUENCE [LARGE SCALE GENOMIC DNA]</scope>
    <source>
        <strain evidence="1 2">Zug</strain>
    </source>
</reference>
<dbReference type="SUPFAM" id="SSF46689">
    <property type="entry name" value="Homeodomain-like"/>
    <property type="match status" value="1"/>
</dbReference>
<name>A0A2T4U043_9BACT</name>
<proteinExistence type="predicted"/>
<dbReference type="InterPro" id="IPR009057">
    <property type="entry name" value="Homeodomain-like_sf"/>
</dbReference>
<dbReference type="AlphaFoldDB" id="A0A2T4U043"/>
<dbReference type="OrthoDB" id="1494556at2"/>
<dbReference type="PANTHER" id="PTHR34849:SF3">
    <property type="entry name" value="SSR2962 PROTEIN"/>
    <property type="match status" value="1"/>
</dbReference>
<gene>
    <name evidence="1" type="ORF">CLG94_03150</name>
</gene>
<dbReference type="Proteomes" id="UP000241436">
    <property type="component" value="Unassembled WGS sequence"/>
</dbReference>
<protein>
    <submittedName>
        <fullName evidence="1">Antitoxin</fullName>
    </submittedName>
</protein>
<dbReference type="InterPro" id="IPR007367">
    <property type="entry name" value="DUF433"/>
</dbReference>
<keyword evidence="2" id="KW-1185">Reference proteome</keyword>
<reference evidence="2" key="2">
    <citation type="journal article" date="2018" name="Environ. Microbiol.">
        <title>Bloom of a denitrifying methanotroph, 'Candidatus Methylomirabilis limnetica', in a deep stratified lake.</title>
        <authorList>
            <person name="Graf J.S."/>
            <person name="Mayr M.J."/>
            <person name="Marchant H.K."/>
            <person name="Tienken D."/>
            <person name="Hach P.F."/>
            <person name="Brand A."/>
            <person name="Schubert C.J."/>
            <person name="Kuypers M.M."/>
            <person name="Milucka J."/>
        </authorList>
    </citation>
    <scope>NUCLEOTIDE SEQUENCE [LARGE SCALE GENOMIC DNA]</scope>
    <source>
        <strain evidence="2">Zug</strain>
    </source>
</reference>
<dbReference type="RefSeq" id="WP_107561441.1">
    <property type="nucleotide sequence ID" value="NZ_NVQC01000013.1"/>
</dbReference>
<dbReference type="Gene3D" id="1.10.10.10">
    <property type="entry name" value="Winged helix-like DNA-binding domain superfamily/Winged helix DNA-binding domain"/>
    <property type="match status" value="1"/>
</dbReference>
<dbReference type="Pfam" id="PF04255">
    <property type="entry name" value="DUF433"/>
    <property type="match status" value="1"/>
</dbReference>
<accession>A0A2T4U043</accession>
<comment type="caution">
    <text evidence="1">The sequence shown here is derived from an EMBL/GenBank/DDBJ whole genome shotgun (WGS) entry which is preliminary data.</text>
</comment>
<dbReference type="PANTHER" id="PTHR34849">
    <property type="entry name" value="SSL5025 PROTEIN"/>
    <property type="match status" value="1"/>
</dbReference>